<dbReference type="Pfam" id="PF01850">
    <property type="entry name" value="PIN"/>
    <property type="match status" value="1"/>
</dbReference>
<evidence type="ECO:0000256" key="2">
    <source>
        <dbReference type="ARBA" id="ARBA00022649"/>
    </source>
</evidence>
<protein>
    <recommendedName>
        <fullName evidence="8">Ribonuclease VapC</fullName>
        <shortName evidence="8">RNase VapC</shortName>
        <ecNumber evidence="8">3.1.-.-</ecNumber>
    </recommendedName>
    <alternativeName>
        <fullName evidence="8">Toxin VapC</fullName>
    </alternativeName>
</protein>
<feature type="binding site" evidence="8">
    <location>
        <position position="5"/>
    </location>
    <ligand>
        <name>Mg(2+)</name>
        <dbReference type="ChEBI" id="CHEBI:18420"/>
    </ligand>
</feature>
<dbReference type="Proteomes" id="UP000273982">
    <property type="component" value="Chromosome"/>
</dbReference>
<feature type="binding site" evidence="8">
    <location>
        <position position="102"/>
    </location>
    <ligand>
        <name>Mg(2+)</name>
        <dbReference type="ChEBI" id="CHEBI:18420"/>
    </ligand>
</feature>
<dbReference type="RefSeq" id="WP_124738685.1">
    <property type="nucleotide sequence ID" value="NZ_CP034086.1"/>
</dbReference>
<evidence type="ECO:0000256" key="8">
    <source>
        <dbReference type="HAMAP-Rule" id="MF_00265"/>
    </source>
</evidence>
<dbReference type="PANTHER" id="PTHR33653:SF1">
    <property type="entry name" value="RIBONUCLEASE VAPC2"/>
    <property type="match status" value="1"/>
</dbReference>
<dbReference type="PANTHER" id="PTHR33653">
    <property type="entry name" value="RIBONUCLEASE VAPC2"/>
    <property type="match status" value="1"/>
</dbReference>
<evidence type="ECO:0000256" key="4">
    <source>
        <dbReference type="ARBA" id="ARBA00022723"/>
    </source>
</evidence>
<dbReference type="GO" id="GO:0090729">
    <property type="term" value="F:toxin activity"/>
    <property type="evidence" value="ECO:0007669"/>
    <property type="project" value="UniProtKB-KW"/>
</dbReference>
<dbReference type="GO" id="GO:0004540">
    <property type="term" value="F:RNA nuclease activity"/>
    <property type="evidence" value="ECO:0007669"/>
    <property type="project" value="InterPro"/>
</dbReference>
<dbReference type="Gene3D" id="3.40.50.1010">
    <property type="entry name" value="5'-nuclease"/>
    <property type="match status" value="1"/>
</dbReference>
<dbReference type="InterPro" id="IPR002716">
    <property type="entry name" value="PIN_dom"/>
</dbReference>
<evidence type="ECO:0000256" key="5">
    <source>
        <dbReference type="ARBA" id="ARBA00022801"/>
    </source>
</evidence>
<accession>A0A3G8M4Q1</accession>
<dbReference type="EMBL" id="CP034086">
    <property type="protein sequence ID" value="AZG76949.1"/>
    <property type="molecule type" value="Genomic_DNA"/>
</dbReference>
<comment type="cofactor">
    <cofactor evidence="1 8">
        <name>Mg(2+)</name>
        <dbReference type="ChEBI" id="CHEBI:18420"/>
    </cofactor>
</comment>
<keyword evidence="2 8" id="KW-1277">Toxin-antitoxin system</keyword>
<dbReference type="InterPro" id="IPR022907">
    <property type="entry name" value="VapC_family"/>
</dbReference>
<dbReference type="CDD" id="cd09871">
    <property type="entry name" value="PIN_MtVapC28-VapC30-like"/>
    <property type="match status" value="1"/>
</dbReference>
<evidence type="ECO:0000313" key="11">
    <source>
        <dbReference type="Proteomes" id="UP000273982"/>
    </source>
</evidence>
<dbReference type="GO" id="GO:0000287">
    <property type="term" value="F:magnesium ion binding"/>
    <property type="evidence" value="ECO:0007669"/>
    <property type="project" value="UniProtKB-UniRule"/>
</dbReference>
<evidence type="ECO:0000256" key="6">
    <source>
        <dbReference type="ARBA" id="ARBA00022842"/>
    </source>
</evidence>
<dbReference type="GO" id="GO:0016787">
    <property type="term" value="F:hydrolase activity"/>
    <property type="evidence" value="ECO:0007669"/>
    <property type="project" value="UniProtKB-KW"/>
</dbReference>
<dbReference type="AlphaFoldDB" id="A0A3G8M4Q1"/>
<keyword evidence="8" id="KW-0800">Toxin</keyword>
<reference evidence="10 11" key="1">
    <citation type="submission" date="2018-11" db="EMBL/GenBank/DDBJ databases">
        <title>Genome squencing of methanotrophic bacteria isolated from alkaline groundwater in Korea.</title>
        <authorList>
            <person name="Nguyen L.N."/>
        </authorList>
    </citation>
    <scope>NUCLEOTIDE SEQUENCE [LARGE SCALE GENOMIC DNA]</scope>
    <source>
        <strain evidence="10 11">GW6</strain>
    </source>
</reference>
<comment type="similarity">
    <text evidence="7 8">Belongs to the PINc/VapC protein family.</text>
</comment>
<evidence type="ECO:0000256" key="3">
    <source>
        <dbReference type="ARBA" id="ARBA00022722"/>
    </source>
</evidence>
<proteinExistence type="inferred from homology"/>
<feature type="domain" description="PIN" evidence="9">
    <location>
        <begin position="2"/>
        <end position="127"/>
    </location>
</feature>
<dbReference type="InterPro" id="IPR029060">
    <property type="entry name" value="PIN-like_dom_sf"/>
</dbReference>
<keyword evidence="3 8" id="KW-0540">Nuclease</keyword>
<dbReference type="EC" id="3.1.-.-" evidence="8"/>
<evidence type="ECO:0000313" key="10">
    <source>
        <dbReference type="EMBL" id="AZG76949.1"/>
    </source>
</evidence>
<dbReference type="HAMAP" id="MF_00265">
    <property type="entry name" value="VapC_Nob1"/>
    <property type="match status" value="1"/>
</dbReference>
<keyword evidence="5 8" id="KW-0378">Hydrolase</keyword>
<dbReference type="KEGG" id="mros:EHO51_09510"/>
<evidence type="ECO:0000259" key="9">
    <source>
        <dbReference type="Pfam" id="PF01850"/>
    </source>
</evidence>
<keyword evidence="4 8" id="KW-0479">Metal-binding</keyword>
<name>A0A3G8M4Q1_9HYPH</name>
<dbReference type="InterPro" id="IPR050556">
    <property type="entry name" value="Type_II_TA_system_RNase"/>
</dbReference>
<organism evidence="10 11">
    <name type="scientific">Methylocystis rosea</name>
    <dbReference type="NCBI Taxonomy" id="173366"/>
    <lineage>
        <taxon>Bacteria</taxon>
        <taxon>Pseudomonadati</taxon>
        <taxon>Pseudomonadota</taxon>
        <taxon>Alphaproteobacteria</taxon>
        <taxon>Hyphomicrobiales</taxon>
        <taxon>Methylocystaceae</taxon>
        <taxon>Methylocystis</taxon>
    </lineage>
</organism>
<dbReference type="SUPFAM" id="SSF88723">
    <property type="entry name" value="PIN domain-like"/>
    <property type="match status" value="1"/>
</dbReference>
<sequence>MIVVDSSALIAILEHEEDAPLYARAIHDAERLQVSALNVLETGIVLRARHGDVAVARLWRFLRDDNDFEIVAFDAAQARAAIAAYGRYGKGVDPKARLNLADCAAYALAKTLDWPLLFKGADFSATDVRACRL</sequence>
<comment type="function">
    <text evidence="8">Toxic component of a toxin-antitoxin (TA) system. An RNase.</text>
</comment>
<gene>
    <name evidence="8" type="primary">vapC</name>
    <name evidence="10" type="ORF">EHO51_09510</name>
</gene>
<evidence type="ECO:0000256" key="7">
    <source>
        <dbReference type="ARBA" id="ARBA00038093"/>
    </source>
</evidence>
<keyword evidence="6 8" id="KW-0460">Magnesium</keyword>
<evidence type="ECO:0000256" key="1">
    <source>
        <dbReference type="ARBA" id="ARBA00001946"/>
    </source>
</evidence>